<dbReference type="RefSeq" id="WP_090219617.1">
    <property type="nucleotide sequence ID" value="NZ_CANLDO010000032.1"/>
</dbReference>
<reference evidence="3 4" key="1">
    <citation type="submission" date="2016-10" db="EMBL/GenBank/DDBJ databases">
        <authorList>
            <person name="de Groot N.N."/>
        </authorList>
    </citation>
    <scope>NUCLEOTIDE SEQUENCE [LARGE SCALE GENOMIC DNA]</scope>
    <source>
        <strain evidence="3 4">U95</strain>
    </source>
</reference>
<protein>
    <submittedName>
        <fullName evidence="3">Tetratricopeptide repeat-containing protein</fullName>
    </submittedName>
</protein>
<dbReference type="Gene3D" id="1.25.40.10">
    <property type="entry name" value="Tetratricopeptide repeat domain"/>
    <property type="match status" value="1"/>
</dbReference>
<feature type="repeat" description="TPR" evidence="1">
    <location>
        <begin position="111"/>
        <end position="144"/>
    </location>
</feature>
<evidence type="ECO:0000313" key="3">
    <source>
        <dbReference type="EMBL" id="SCZ68633.1"/>
    </source>
</evidence>
<dbReference type="InterPro" id="IPR019734">
    <property type="entry name" value="TPR_rpt"/>
</dbReference>
<evidence type="ECO:0000313" key="4">
    <source>
        <dbReference type="Proteomes" id="UP000198767"/>
    </source>
</evidence>
<dbReference type="STRING" id="1156985.SAMN04488118_10845"/>
<proteinExistence type="predicted"/>
<keyword evidence="1" id="KW-0802">TPR repeat</keyword>
<dbReference type="EMBL" id="FMWG01000008">
    <property type="protein sequence ID" value="SCZ68633.1"/>
    <property type="molecule type" value="Genomic_DNA"/>
</dbReference>
<evidence type="ECO:0000256" key="2">
    <source>
        <dbReference type="SAM" id="MobiDB-lite"/>
    </source>
</evidence>
<dbReference type="SUPFAM" id="SSF48452">
    <property type="entry name" value="TPR-like"/>
    <property type="match status" value="1"/>
</dbReference>
<dbReference type="Pfam" id="PF13432">
    <property type="entry name" value="TPR_16"/>
    <property type="match status" value="1"/>
</dbReference>
<dbReference type="InterPro" id="IPR011990">
    <property type="entry name" value="TPR-like_helical_dom_sf"/>
</dbReference>
<dbReference type="SMART" id="SM00028">
    <property type="entry name" value="TPR"/>
    <property type="match status" value="2"/>
</dbReference>
<dbReference type="PROSITE" id="PS50005">
    <property type="entry name" value="TPR"/>
    <property type="match status" value="1"/>
</dbReference>
<dbReference type="AlphaFoldDB" id="A0A1G5R3J3"/>
<feature type="region of interest" description="Disordered" evidence="2">
    <location>
        <begin position="163"/>
        <end position="188"/>
    </location>
</feature>
<sequence>MIDIRAAIGVGFCLCCLMGCTAQKTALHQGGLWAPGVDTRKEAIDPLVTGHRLMAAGQYELALDSFTRAGLVHGLNGEVLSSLGSANLALGRLGQAEDLLRQSVAKAPDWPEALNNLGVVLMEQGKYPEAEQYLRRAVAFDNGESDAIRENLRVALANLDADSHNDQQEQPYQLIQNGGGSYLLKRTP</sequence>
<keyword evidence="4" id="KW-1185">Reference proteome</keyword>
<dbReference type="Proteomes" id="UP000198767">
    <property type="component" value="Unassembled WGS sequence"/>
</dbReference>
<accession>A0A1G5R3J3</accession>
<gene>
    <name evidence="3" type="ORF">SAMN04488118_10845</name>
</gene>
<evidence type="ECO:0000256" key="1">
    <source>
        <dbReference type="PROSITE-ProRule" id="PRU00339"/>
    </source>
</evidence>
<dbReference type="OrthoDB" id="495305at2"/>
<name>A0A1G5R3J3_9RHOB</name>
<organism evidence="3 4">
    <name type="scientific">Epibacterium ulvae</name>
    <dbReference type="NCBI Taxonomy" id="1156985"/>
    <lineage>
        <taxon>Bacteria</taxon>
        <taxon>Pseudomonadati</taxon>
        <taxon>Pseudomonadota</taxon>
        <taxon>Alphaproteobacteria</taxon>
        <taxon>Rhodobacterales</taxon>
        <taxon>Roseobacteraceae</taxon>
        <taxon>Epibacterium</taxon>
    </lineage>
</organism>